<dbReference type="InterPro" id="IPR025665">
    <property type="entry name" value="Beta-barrel_OMP_2"/>
</dbReference>
<accession>A0A1G6ITM9</accession>
<dbReference type="Pfam" id="PF13568">
    <property type="entry name" value="OMP_b-brl_2"/>
    <property type="match status" value="1"/>
</dbReference>
<dbReference type="STRING" id="1285928.SAMN04487894_101323"/>
<gene>
    <name evidence="2" type="ORF">SAMN04487894_101323</name>
</gene>
<dbReference type="EMBL" id="FMZO01000001">
    <property type="protein sequence ID" value="SDC09770.1"/>
    <property type="molecule type" value="Genomic_DNA"/>
</dbReference>
<proteinExistence type="predicted"/>
<protein>
    <submittedName>
        <fullName evidence="2">Outer membrane protein beta-barrel domain-containing protein</fullName>
    </submittedName>
</protein>
<feature type="domain" description="Outer membrane protein beta-barrel" evidence="1">
    <location>
        <begin position="97"/>
        <end position="275"/>
    </location>
</feature>
<name>A0A1G6ITM9_NIADE</name>
<dbReference type="AlphaFoldDB" id="A0A1G6ITM9"/>
<evidence type="ECO:0000259" key="1">
    <source>
        <dbReference type="Pfam" id="PF13568"/>
    </source>
</evidence>
<keyword evidence="3" id="KW-1185">Reference proteome</keyword>
<dbReference type="Proteomes" id="UP000198757">
    <property type="component" value="Unassembled WGS sequence"/>
</dbReference>
<reference evidence="3" key="1">
    <citation type="submission" date="2016-10" db="EMBL/GenBank/DDBJ databases">
        <authorList>
            <person name="Varghese N."/>
            <person name="Submissions S."/>
        </authorList>
    </citation>
    <scope>NUCLEOTIDE SEQUENCE [LARGE SCALE GENOMIC DNA]</scope>
    <source>
        <strain evidence="3">DSM 25811 / CCM 8410 / LMG 26954 / E90</strain>
    </source>
</reference>
<evidence type="ECO:0000313" key="3">
    <source>
        <dbReference type="Proteomes" id="UP000198757"/>
    </source>
</evidence>
<sequence>MQKRKTPGLESLSDTSSKTVSPQLLKHKAAPRGGFLILTKLCIVFLQTPLKTHYLDPANKTVNKTGDLLMKYPAFMLHALLTCLYYLPVTGTKAQTKLSFNAGANVSKVSWKESSNGVAIKNRWNPGYQLGLLTTIPVTLQQHSLHLQTGLTFSTKGYRQDYEDDIHKGILSVNPWYAEIPLNILYRVPGEVERFFLGAGGYIAYGLGGRWTLDYEPRGWDNGSVEYTDISDQDPYDQKFNYGRRSDLGISLLLGLLISERFTLQLNGQLGLKNIAPPENKKMTKEEFRNRTLSLSLAYDL</sequence>
<evidence type="ECO:0000313" key="2">
    <source>
        <dbReference type="EMBL" id="SDC09770.1"/>
    </source>
</evidence>
<organism evidence="2 3">
    <name type="scientific">Niabella drilacis (strain DSM 25811 / CCM 8410 / CCUG 62505 / LMG 26954 / E90)</name>
    <dbReference type="NCBI Taxonomy" id="1285928"/>
    <lineage>
        <taxon>Bacteria</taxon>
        <taxon>Pseudomonadati</taxon>
        <taxon>Bacteroidota</taxon>
        <taxon>Chitinophagia</taxon>
        <taxon>Chitinophagales</taxon>
        <taxon>Chitinophagaceae</taxon>
        <taxon>Niabella</taxon>
    </lineage>
</organism>